<dbReference type="Pfam" id="PF11375">
    <property type="entry name" value="DUF3177"/>
    <property type="match status" value="1"/>
</dbReference>
<proteinExistence type="predicted"/>
<feature type="transmembrane region" description="Helical" evidence="1">
    <location>
        <begin position="61"/>
        <end position="79"/>
    </location>
</feature>
<accession>A0A2W4WRQ7</accession>
<protein>
    <submittedName>
        <fullName evidence="2">DUF3177 domain-containing protein</fullName>
    </submittedName>
</protein>
<sequence length="189" mass="21413">MVWTDYRLALLFAVFIPLTLLIWSWIKKSETVSLSMTIYWRVASLLGITVYLMIAGLSIGFITALLAKVLIVLSLWFWVDLNEEIREQPKRALHIGFSAWRWAMSAYCGIGAIIQLWFIRCAFSRELLSGGTCQAWMEPALAFKSYVHNGLTSGFLGFWGIVGLVIYAAYLGYFLLVKLGRQGRSALNQ</sequence>
<keyword evidence="1" id="KW-0812">Transmembrane</keyword>
<gene>
    <name evidence="2" type="ORF">DCF15_21180</name>
</gene>
<feature type="transmembrane region" description="Helical" evidence="1">
    <location>
        <begin position="99"/>
        <end position="119"/>
    </location>
</feature>
<dbReference type="Proteomes" id="UP000249794">
    <property type="component" value="Unassembled WGS sequence"/>
</dbReference>
<feature type="transmembrane region" description="Helical" evidence="1">
    <location>
        <begin position="156"/>
        <end position="176"/>
    </location>
</feature>
<name>A0A2W4WRQ7_9CYAN</name>
<comment type="caution">
    <text evidence="2">The sequence shown here is derived from an EMBL/GenBank/DDBJ whole genome shotgun (WGS) entry which is preliminary data.</text>
</comment>
<dbReference type="EMBL" id="QBMP01000341">
    <property type="protein sequence ID" value="PZO45877.1"/>
    <property type="molecule type" value="Genomic_DNA"/>
</dbReference>
<reference evidence="3" key="1">
    <citation type="submission" date="2018-04" db="EMBL/GenBank/DDBJ databases">
        <authorList>
            <person name="Cornet L."/>
        </authorList>
    </citation>
    <scope>NUCLEOTIDE SEQUENCE [LARGE SCALE GENOMIC DNA]</scope>
</reference>
<dbReference type="InterPro" id="IPR021515">
    <property type="entry name" value="DUF3177"/>
</dbReference>
<feature type="transmembrane region" description="Helical" evidence="1">
    <location>
        <begin position="6"/>
        <end position="26"/>
    </location>
</feature>
<dbReference type="AlphaFoldDB" id="A0A2W4WRQ7"/>
<reference evidence="2 3" key="2">
    <citation type="submission" date="2018-06" db="EMBL/GenBank/DDBJ databases">
        <title>Metagenomic assembly of (sub)arctic Cyanobacteria and their associated microbiome from non-axenic cultures.</title>
        <authorList>
            <person name="Baurain D."/>
        </authorList>
    </citation>
    <scope>NUCLEOTIDE SEQUENCE [LARGE SCALE GENOMIC DNA]</scope>
    <source>
        <strain evidence="2">ULC027bin1</strain>
    </source>
</reference>
<organism evidence="2 3">
    <name type="scientific">Phormidesmis priestleyi</name>
    <dbReference type="NCBI Taxonomy" id="268141"/>
    <lineage>
        <taxon>Bacteria</taxon>
        <taxon>Bacillati</taxon>
        <taxon>Cyanobacteriota</taxon>
        <taxon>Cyanophyceae</taxon>
        <taxon>Leptolyngbyales</taxon>
        <taxon>Leptolyngbyaceae</taxon>
        <taxon>Phormidesmis</taxon>
    </lineage>
</organism>
<evidence type="ECO:0000256" key="1">
    <source>
        <dbReference type="SAM" id="Phobius"/>
    </source>
</evidence>
<evidence type="ECO:0000313" key="3">
    <source>
        <dbReference type="Proteomes" id="UP000249794"/>
    </source>
</evidence>
<keyword evidence="1" id="KW-0472">Membrane</keyword>
<evidence type="ECO:0000313" key="2">
    <source>
        <dbReference type="EMBL" id="PZO45877.1"/>
    </source>
</evidence>
<keyword evidence="1" id="KW-1133">Transmembrane helix</keyword>